<dbReference type="EMBL" id="BLLK01000058">
    <property type="protein sequence ID" value="GFH57743.1"/>
    <property type="molecule type" value="Genomic_DNA"/>
</dbReference>
<dbReference type="Proteomes" id="UP001054902">
    <property type="component" value="Unassembled WGS sequence"/>
</dbReference>
<evidence type="ECO:0000313" key="9">
    <source>
        <dbReference type="EMBL" id="GFH57743.1"/>
    </source>
</evidence>
<dbReference type="SMART" id="SM00233">
    <property type="entry name" value="PH"/>
    <property type="match status" value="1"/>
</dbReference>
<comment type="caution">
    <text evidence="9">The sequence shown here is derived from an EMBL/GenBank/DDBJ whole genome shotgun (WGS) entry which is preliminary data.</text>
</comment>
<accession>A0AAD3D4R4</accession>
<organism evidence="9 10">
    <name type="scientific">Chaetoceros tenuissimus</name>
    <dbReference type="NCBI Taxonomy" id="426638"/>
    <lineage>
        <taxon>Eukaryota</taxon>
        <taxon>Sar</taxon>
        <taxon>Stramenopiles</taxon>
        <taxon>Ochrophyta</taxon>
        <taxon>Bacillariophyta</taxon>
        <taxon>Coscinodiscophyceae</taxon>
        <taxon>Chaetocerotophycidae</taxon>
        <taxon>Chaetocerotales</taxon>
        <taxon>Chaetocerotaceae</taxon>
        <taxon>Chaetoceros</taxon>
    </lineage>
</organism>
<feature type="domain" description="PI3K/PI4K catalytic" evidence="7">
    <location>
        <begin position="630"/>
        <end position="907"/>
    </location>
</feature>
<sequence length="923" mass="106255">MVVNSKLAEEEAFKSKLVEDVFGKENKGRVPMDKVMMLIWQFRDDPSVVEFMAQFVTRYSGRRDVFDGIEFYLPQLAHMIIHLEANWDDAILERFALIIAQHSLHFALQLNWILQGAIEDYQPELPSGEPNPNFNALYYTRCVKLLLNIERCVVYGTPRKHELQRLYEKGQITKQEYDTMEQADRMFNASQLSNAQKELLEAGTFGGNLLYKRLVRTSCCSQKGWKTRYFAVSERMLFCYNVHPSEGGRLIRAMPLDGAVIMETPVSDAKYPYMFEVHNLNYFFRMRADSEENMKKWIRILEEERDSHNLYPYQIWSQKKTDGEDDDEEQANGYHRQESQFLQDLTPAQKARYDFFKNQRDFTRNLTNVAEDLRFMERDERKKAAPGLTAKLEIPSCVYVPLCNSSDTWRRVCSIVSKETRVFNTNERCPVVMYFFTRRGEQISHHRGGMKNATLDTAEYLHLQYEVPENKMMDPITEGDDEKGMEDVEVELEANSSKSLLWKDEIEKEVADEENNPSSHSLKDTSSFDKSKRGNDLLRSFVKENIARIPSKLKVRLPQKQKSMLAKLPLSSVPILENRGEDDESSVVSGANSGSMLVDGGVVHKVENDGIDEESIKRATAFICRGDNWDKKSEKMLTSALESNIIDSEATTEVSGVMIKSNDDLRQEVFVMQMIHFYQSVFAKASLPIWLKTYRILSTSKDTGMIEFLIDSTSIDSLKKSEMFPQSGNLRDYFEMIYGTPDTKSFKAAQRNFMLSLVGYSLVSYLLGLKDRHNGNIMIDVRGRLIFIDFGFAMGMAPGHEFSFERAPFKLTQDYIDVMGGINSECFAEFKRLFVAGFEAARANSQIALGLVEIMMYKSNYPCFSGPRYGGKKALIGFQNRLMLHTSDEEVKQRALQLIESSMMHSGTWLYDRFQLYSNGYAM</sequence>
<dbReference type="EC" id="2.7.1.67" evidence="2"/>
<dbReference type="Pfam" id="PF00454">
    <property type="entry name" value="PI3_PI4_kinase"/>
    <property type="match status" value="1"/>
</dbReference>
<evidence type="ECO:0000313" key="10">
    <source>
        <dbReference type="Proteomes" id="UP001054902"/>
    </source>
</evidence>
<dbReference type="PROSITE" id="PS00916">
    <property type="entry name" value="PI3_4_KINASE_2"/>
    <property type="match status" value="1"/>
</dbReference>
<evidence type="ECO:0000256" key="4">
    <source>
        <dbReference type="ARBA" id="ARBA00022777"/>
    </source>
</evidence>
<feature type="compositionally biased region" description="Basic and acidic residues" evidence="5">
    <location>
        <begin position="521"/>
        <end position="531"/>
    </location>
</feature>
<dbReference type="SUPFAM" id="SSF50729">
    <property type="entry name" value="PH domain-like"/>
    <property type="match status" value="1"/>
</dbReference>
<evidence type="ECO:0000259" key="8">
    <source>
        <dbReference type="PROSITE" id="PS51545"/>
    </source>
</evidence>
<evidence type="ECO:0000256" key="1">
    <source>
        <dbReference type="ARBA" id="ARBA00001686"/>
    </source>
</evidence>
<evidence type="ECO:0000256" key="2">
    <source>
        <dbReference type="ARBA" id="ARBA00012169"/>
    </source>
</evidence>
<dbReference type="Gene3D" id="2.30.29.30">
    <property type="entry name" value="Pleckstrin-homology domain (PH domain)/Phosphotyrosine-binding domain (PTB)"/>
    <property type="match status" value="1"/>
</dbReference>
<keyword evidence="10" id="KW-1185">Reference proteome</keyword>
<evidence type="ECO:0000256" key="3">
    <source>
        <dbReference type="ARBA" id="ARBA00022679"/>
    </source>
</evidence>
<dbReference type="InterPro" id="IPR000403">
    <property type="entry name" value="PI3/4_kinase_cat_dom"/>
</dbReference>
<dbReference type="SUPFAM" id="SSF56112">
    <property type="entry name" value="Protein kinase-like (PK-like)"/>
    <property type="match status" value="1"/>
</dbReference>
<dbReference type="InterPro" id="IPR018936">
    <property type="entry name" value="PI3/4_kinase_CS"/>
</dbReference>
<comment type="catalytic activity">
    <reaction evidence="1">
        <text>a 1,2-diacyl-sn-glycero-3-phospho-(1D-myo-inositol) + ATP = a 1,2-diacyl-sn-glycero-3-phospho-(1D-myo-inositol 4-phosphate) + ADP + H(+)</text>
        <dbReference type="Rhea" id="RHEA:19877"/>
        <dbReference type="ChEBI" id="CHEBI:15378"/>
        <dbReference type="ChEBI" id="CHEBI:30616"/>
        <dbReference type="ChEBI" id="CHEBI:57880"/>
        <dbReference type="ChEBI" id="CHEBI:58178"/>
        <dbReference type="ChEBI" id="CHEBI:456216"/>
        <dbReference type="EC" id="2.7.1.67"/>
    </reaction>
</comment>
<dbReference type="InterPro" id="IPR036940">
    <property type="entry name" value="PI3/4_kinase_cat_sf"/>
</dbReference>
<keyword evidence="4" id="KW-0418">Kinase</keyword>
<dbReference type="InterPro" id="IPR011009">
    <property type="entry name" value="Kinase-like_dom_sf"/>
</dbReference>
<dbReference type="CDD" id="cd00821">
    <property type="entry name" value="PH"/>
    <property type="match status" value="1"/>
</dbReference>
<dbReference type="AlphaFoldDB" id="A0AAD3D4R4"/>
<dbReference type="PANTHER" id="PTHR10048">
    <property type="entry name" value="PHOSPHATIDYLINOSITOL KINASE"/>
    <property type="match status" value="1"/>
</dbReference>
<dbReference type="GO" id="GO:0016020">
    <property type="term" value="C:membrane"/>
    <property type="evidence" value="ECO:0007669"/>
    <property type="project" value="TreeGrafter"/>
</dbReference>
<dbReference type="PANTHER" id="PTHR10048:SF22">
    <property type="entry name" value="PHOSPHATIDYLINOSITOL 4-KINASE BETA"/>
    <property type="match status" value="1"/>
</dbReference>
<gene>
    <name evidence="9" type="ORF">CTEN210_14219</name>
</gene>
<dbReference type="PROSITE" id="PS51545">
    <property type="entry name" value="PIK_HELICAL"/>
    <property type="match status" value="1"/>
</dbReference>
<evidence type="ECO:0000259" key="7">
    <source>
        <dbReference type="PROSITE" id="PS50290"/>
    </source>
</evidence>
<dbReference type="GO" id="GO:0004430">
    <property type="term" value="F:1-phosphatidylinositol 4-kinase activity"/>
    <property type="evidence" value="ECO:0007669"/>
    <property type="project" value="UniProtKB-EC"/>
</dbReference>
<evidence type="ECO:0000259" key="6">
    <source>
        <dbReference type="PROSITE" id="PS50003"/>
    </source>
</evidence>
<protein>
    <recommendedName>
        <fullName evidence="2">1-phosphatidylinositol 4-kinase</fullName>
        <ecNumber evidence="2">2.7.1.67</ecNumber>
    </recommendedName>
</protein>
<feature type="region of interest" description="Disordered" evidence="5">
    <location>
        <begin position="509"/>
        <end position="531"/>
    </location>
</feature>
<dbReference type="GO" id="GO:0048015">
    <property type="term" value="P:phosphatidylinositol-mediated signaling"/>
    <property type="evidence" value="ECO:0007669"/>
    <property type="project" value="TreeGrafter"/>
</dbReference>
<reference evidence="9 10" key="1">
    <citation type="journal article" date="2021" name="Sci. Rep.">
        <title>The genome of the diatom Chaetoceros tenuissimus carries an ancient integrated fragment of an extant virus.</title>
        <authorList>
            <person name="Hongo Y."/>
            <person name="Kimura K."/>
            <person name="Takaki Y."/>
            <person name="Yoshida Y."/>
            <person name="Baba S."/>
            <person name="Kobayashi G."/>
            <person name="Nagasaki K."/>
            <person name="Hano T."/>
            <person name="Tomaru Y."/>
        </authorList>
    </citation>
    <scope>NUCLEOTIDE SEQUENCE [LARGE SCALE GENOMIC DNA]</scope>
    <source>
        <strain evidence="9 10">NIES-3715</strain>
    </source>
</reference>
<dbReference type="Gene3D" id="3.30.1010.10">
    <property type="entry name" value="Phosphatidylinositol 3-kinase Catalytic Subunit, Chain A, domain 4"/>
    <property type="match status" value="1"/>
</dbReference>
<proteinExistence type="predicted"/>
<dbReference type="GO" id="GO:0005737">
    <property type="term" value="C:cytoplasm"/>
    <property type="evidence" value="ECO:0007669"/>
    <property type="project" value="TreeGrafter"/>
</dbReference>
<dbReference type="PROSITE" id="PS50003">
    <property type="entry name" value="PH_DOMAIN"/>
    <property type="match status" value="1"/>
</dbReference>
<dbReference type="Gene3D" id="1.10.1070.11">
    <property type="entry name" value="Phosphatidylinositol 3-/4-kinase, catalytic domain"/>
    <property type="match status" value="1"/>
</dbReference>
<name>A0AAD3D4R4_9STRA</name>
<feature type="domain" description="PIK helical" evidence="8">
    <location>
        <begin position="1"/>
        <end position="137"/>
    </location>
</feature>
<dbReference type="SMART" id="SM00146">
    <property type="entry name" value="PI3Kc"/>
    <property type="match status" value="1"/>
</dbReference>
<dbReference type="InterPro" id="IPR011993">
    <property type="entry name" value="PH-like_dom_sf"/>
</dbReference>
<evidence type="ECO:0000256" key="5">
    <source>
        <dbReference type="SAM" id="MobiDB-lite"/>
    </source>
</evidence>
<dbReference type="InterPro" id="IPR015433">
    <property type="entry name" value="PI3/4_kinase"/>
</dbReference>
<dbReference type="GO" id="GO:0046854">
    <property type="term" value="P:phosphatidylinositol phosphate biosynthetic process"/>
    <property type="evidence" value="ECO:0007669"/>
    <property type="project" value="InterPro"/>
</dbReference>
<dbReference type="PROSITE" id="PS00915">
    <property type="entry name" value="PI3_4_KINASE_1"/>
    <property type="match status" value="1"/>
</dbReference>
<keyword evidence="3" id="KW-0808">Transferase</keyword>
<dbReference type="Pfam" id="PF00169">
    <property type="entry name" value="PH"/>
    <property type="match status" value="1"/>
</dbReference>
<dbReference type="PROSITE" id="PS50290">
    <property type="entry name" value="PI3_4_KINASE_3"/>
    <property type="match status" value="1"/>
</dbReference>
<feature type="domain" description="PH" evidence="6">
    <location>
        <begin position="202"/>
        <end position="306"/>
    </location>
</feature>
<dbReference type="FunFam" id="1.10.1070.11:FF:000016">
    <property type="entry name" value="PIK1p Phosphatidylinositol 4-kinase"/>
    <property type="match status" value="1"/>
</dbReference>
<dbReference type="InterPro" id="IPR001263">
    <property type="entry name" value="PI3K_accessory_dom"/>
</dbReference>
<dbReference type="InterPro" id="IPR001849">
    <property type="entry name" value="PH_domain"/>
</dbReference>